<dbReference type="InterPro" id="IPR022409">
    <property type="entry name" value="PKD/Chitinase_dom"/>
</dbReference>
<evidence type="ECO:0000313" key="2">
    <source>
        <dbReference type="EMBL" id="PHN08674.1"/>
    </source>
</evidence>
<reference evidence="2 3" key="1">
    <citation type="submission" date="2017-10" db="EMBL/GenBank/DDBJ databases">
        <title>The draft genome sequence of Lewinella nigricans NBRC 102662.</title>
        <authorList>
            <person name="Wang K."/>
        </authorList>
    </citation>
    <scope>NUCLEOTIDE SEQUENCE [LARGE SCALE GENOMIC DNA]</scope>
    <source>
        <strain evidence="2 3">NBRC 102662</strain>
    </source>
</reference>
<gene>
    <name evidence="2" type="ORF">CRP01_01820</name>
</gene>
<protein>
    <recommendedName>
        <fullName evidence="1">PKD domain-containing protein</fullName>
    </recommendedName>
</protein>
<dbReference type="Proteomes" id="UP000223913">
    <property type="component" value="Unassembled WGS sequence"/>
</dbReference>
<dbReference type="RefSeq" id="WP_099148264.1">
    <property type="nucleotide sequence ID" value="NZ_PDUD01000001.1"/>
</dbReference>
<evidence type="ECO:0000259" key="1">
    <source>
        <dbReference type="PROSITE" id="PS50093"/>
    </source>
</evidence>
<comment type="caution">
    <text evidence="2">The sequence shown here is derived from an EMBL/GenBank/DDBJ whole genome shotgun (WGS) entry which is preliminary data.</text>
</comment>
<organism evidence="2 3">
    <name type="scientific">Flavilitoribacter nigricans (strain ATCC 23147 / DSM 23189 / NBRC 102662 / NCIMB 1420 / SS-2)</name>
    <name type="common">Lewinella nigricans</name>
    <dbReference type="NCBI Taxonomy" id="1122177"/>
    <lineage>
        <taxon>Bacteria</taxon>
        <taxon>Pseudomonadati</taxon>
        <taxon>Bacteroidota</taxon>
        <taxon>Saprospiria</taxon>
        <taxon>Saprospirales</taxon>
        <taxon>Lewinellaceae</taxon>
        <taxon>Flavilitoribacter</taxon>
    </lineage>
</organism>
<name>A0A2D0NJJ6_FLAN2</name>
<dbReference type="PROSITE" id="PS51257">
    <property type="entry name" value="PROKAR_LIPOPROTEIN"/>
    <property type="match status" value="1"/>
</dbReference>
<evidence type="ECO:0000313" key="3">
    <source>
        <dbReference type="Proteomes" id="UP000223913"/>
    </source>
</evidence>
<dbReference type="InterPro" id="IPR035986">
    <property type="entry name" value="PKD_dom_sf"/>
</dbReference>
<dbReference type="InterPro" id="IPR000601">
    <property type="entry name" value="PKD_dom"/>
</dbReference>
<dbReference type="Gene3D" id="2.60.40.10">
    <property type="entry name" value="Immunoglobulins"/>
    <property type="match status" value="1"/>
</dbReference>
<dbReference type="SMART" id="SM00089">
    <property type="entry name" value="PKD"/>
    <property type="match status" value="1"/>
</dbReference>
<dbReference type="EMBL" id="PDUD01000001">
    <property type="protein sequence ID" value="PHN08674.1"/>
    <property type="molecule type" value="Genomic_DNA"/>
</dbReference>
<dbReference type="Gene3D" id="2.60.120.260">
    <property type="entry name" value="Galactose-binding domain-like"/>
    <property type="match status" value="1"/>
</dbReference>
<dbReference type="PROSITE" id="PS50093">
    <property type="entry name" value="PKD"/>
    <property type="match status" value="1"/>
</dbReference>
<dbReference type="OrthoDB" id="1491481at2"/>
<dbReference type="CDD" id="cd00146">
    <property type="entry name" value="PKD"/>
    <property type="match status" value="1"/>
</dbReference>
<dbReference type="Pfam" id="PF18911">
    <property type="entry name" value="PKD_4"/>
    <property type="match status" value="1"/>
</dbReference>
<feature type="domain" description="PKD" evidence="1">
    <location>
        <begin position="35"/>
        <end position="114"/>
    </location>
</feature>
<keyword evidence="3" id="KW-1185">Reference proteome</keyword>
<dbReference type="AlphaFoldDB" id="A0A2D0NJJ6"/>
<dbReference type="SUPFAM" id="SSF49299">
    <property type="entry name" value="PKD domain"/>
    <property type="match status" value="1"/>
</dbReference>
<dbReference type="InterPro" id="IPR013783">
    <property type="entry name" value="Ig-like_fold"/>
</dbReference>
<accession>A0A2D0NJJ6</accession>
<proteinExistence type="predicted"/>
<sequence length="415" mass="44610">MKNFNNIKWGISQLVFLLITLFVSCSPEALVDLPPFSPTVEISSSVDAENPLMVSFTSKTTNAFTLTWDFGDGNSSNEPNPVHTYATGGDYAVMLTVVGEEGSIPAIAEKTVVVREKVSAKVTGSIIGHPGSWDGVNGLITTAFDGDLNTFVDAPGEFASTGFVGYDFGAENAPIIDLVKFAPRPGFEGRLVGGEIRGSNDPSLTEYTVLYTITEAPAAGELAEAPIAGGGSYQYVYYYTAPDGYCNIAELEFYGEFDLGLINMSNWTEEVVTPGISVTMTEYTINFSGGASDWPGSHIYQEISVEPGTYQLTGSVTVHSVINDVWSELIFSEQQPQAGQDYAPGIPYQVVYSTWNGSPTAPGTYSLGDTNRGGEFPVDGIYTFDAATTFYIVIKSGGAQPYDLTWNNLAFKKVR</sequence>